<dbReference type="OrthoDB" id="9768183at2"/>
<feature type="transmembrane region" description="Helical" evidence="7">
    <location>
        <begin position="335"/>
        <end position="356"/>
    </location>
</feature>
<keyword evidence="10" id="KW-1185">Reference proteome</keyword>
<feature type="transmembrane region" description="Helical" evidence="7">
    <location>
        <begin position="421"/>
        <end position="440"/>
    </location>
</feature>
<dbReference type="InterPro" id="IPR005115">
    <property type="entry name" value="Gly_transporter"/>
</dbReference>
<evidence type="ECO:0000256" key="2">
    <source>
        <dbReference type="ARBA" id="ARBA00008193"/>
    </source>
</evidence>
<name>A0A0G3G229_9GAMM</name>
<feature type="transmembrane region" description="Helical" evidence="7">
    <location>
        <begin position="479"/>
        <end position="498"/>
    </location>
</feature>
<dbReference type="KEGG" id="tvr:TVD_07680"/>
<dbReference type="STRING" id="106634.TVD_07680"/>
<dbReference type="PANTHER" id="PTHR30506:SF3">
    <property type="entry name" value="UPF0126 INNER MEMBRANE PROTEIN YADS-RELATED"/>
    <property type="match status" value="1"/>
</dbReference>
<feature type="transmembrane region" description="Helical" evidence="7">
    <location>
        <begin position="307"/>
        <end position="328"/>
    </location>
</feature>
<dbReference type="Gene3D" id="3.40.190.10">
    <property type="entry name" value="Periplasmic binding protein-like II"/>
    <property type="match status" value="2"/>
</dbReference>
<keyword evidence="4 7" id="KW-0812">Transmembrane</keyword>
<dbReference type="EMBL" id="CP011367">
    <property type="protein sequence ID" value="AKJ95245.1"/>
    <property type="molecule type" value="Genomic_DNA"/>
</dbReference>
<dbReference type="InterPro" id="IPR001638">
    <property type="entry name" value="Solute-binding_3/MltF_N"/>
</dbReference>
<accession>A0A0G3G229</accession>
<evidence type="ECO:0000256" key="7">
    <source>
        <dbReference type="SAM" id="Phobius"/>
    </source>
</evidence>
<reference evidence="9 10" key="1">
    <citation type="submission" date="2015-04" db="EMBL/GenBank/DDBJ databases">
        <title>Complete Sequence for the Genome of the Thioalkalivibrio versutus D301.</title>
        <authorList>
            <person name="Mu T."/>
            <person name="Zhou J."/>
            <person name="Xu X."/>
        </authorList>
    </citation>
    <scope>NUCLEOTIDE SEQUENCE [LARGE SCALE GENOMIC DNA]</scope>
    <source>
        <strain evidence="9 10">D301</strain>
    </source>
</reference>
<evidence type="ECO:0000256" key="3">
    <source>
        <dbReference type="ARBA" id="ARBA00022475"/>
    </source>
</evidence>
<keyword evidence="6 7" id="KW-0472">Membrane</keyword>
<evidence type="ECO:0000256" key="4">
    <source>
        <dbReference type="ARBA" id="ARBA00022692"/>
    </source>
</evidence>
<dbReference type="GO" id="GO:0005886">
    <property type="term" value="C:plasma membrane"/>
    <property type="evidence" value="ECO:0007669"/>
    <property type="project" value="UniProtKB-SubCell"/>
</dbReference>
<evidence type="ECO:0000256" key="5">
    <source>
        <dbReference type="ARBA" id="ARBA00022989"/>
    </source>
</evidence>
<dbReference type="SMART" id="SM00062">
    <property type="entry name" value="PBPb"/>
    <property type="match status" value="1"/>
</dbReference>
<keyword evidence="5 7" id="KW-1133">Transmembrane helix</keyword>
<dbReference type="Pfam" id="PF03458">
    <property type="entry name" value="Gly_transporter"/>
    <property type="match status" value="2"/>
</dbReference>
<dbReference type="PATRIC" id="fig|106634.4.peg.1566"/>
<dbReference type="Proteomes" id="UP000064201">
    <property type="component" value="Chromosome"/>
</dbReference>
<feature type="domain" description="Solute-binding protein family 3/N-terminal" evidence="8">
    <location>
        <begin position="61"/>
        <end position="298"/>
    </location>
</feature>
<proteinExistence type="inferred from homology"/>
<dbReference type="PANTHER" id="PTHR30506">
    <property type="entry name" value="INNER MEMBRANE PROTEIN"/>
    <property type="match status" value="1"/>
</dbReference>
<feature type="transmembrane region" description="Helical" evidence="7">
    <location>
        <begin position="362"/>
        <end position="385"/>
    </location>
</feature>
<dbReference type="SUPFAM" id="SSF53850">
    <property type="entry name" value="Periplasmic binding protein-like II"/>
    <property type="match status" value="1"/>
</dbReference>
<keyword evidence="3" id="KW-1003">Cell membrane</keyword>
<sequence length="761" mass="84396">MKTTDSIPVRTASRIRGRLQDLFVVLLLMGAGLVTVPVAAADPIAPLAAPLPVATEGPPETLRSGWFERPPYQYADPDGVSGAATGLDLRVAREAAEATDHTVRFRSMPWSDQLAGLKQGTLDLVVGTYYEPARLSYVHYSRPYREERNALYLRDDGDIRLTNRDEFLEAVEAGAFRLGITRGYAFADPEVARLVRDPGDAAQILETDSDAANVAALVEGRIDGFIADPVILDLFLAQSGQTNEVRRARLDLGSVGVRVMFSRATVPREFVEAFDAELQALGDSRRIANLEVEHLLPAFLAMTTSEGWFNVLTLMGILAFSASGVMLARRERYNLFGALILATLPAIGGGVLRDLLLGRDPIYIFETPEFLLLPLAVVLGGFALYKLHDHWLVHLAPAQRLLARQRAGLGGRMVGNVQHGLDAWAVAAFTVIGVGVAVEAHASPLWLWGPVMAVVTASFGVIMRDVVRSDFNIDMLKRDSFAEIAIVGGIAYSLLLLWPPVELSMFYILMVTNGVIVSLFVARLLVLWSGWVNPLQMGDPHTLPERRLDALEAAEPALWQRLSTYLEESETGRARGVDPRRLESLHKDFGYALEPWQTEFTALAGEPLFESTVMRYQNLRARFETLRALEQQLYDHLRMPIADALPDAEEAGELETRVSEGLRSLLDTVSMAVESGEREDFEWLQELSRNQRARFDDLRARYLQADPAPGGALDQVLQRTHRVERMMWMLADYVDQRLSPGGVAAVSDRRQRQMMMQTGAH</sequence>
<evidence type="ECO:0000313" key="9">
    <source>
        <dbReference type="EMBL" id="AKJ95245.1"/>
    </source>
</evidence>
<organism evidence="9 10">
    <name type="scientific">Thioalkalivibrio versutus</name>
    <dbReference type="NCBI Taxonomy" id="106634"/>
    <lineage>
        <taxon>Bacteria</taxon>
        <taxon>Pseudomonadati</taxon>
        <taxon>Pseudomonadota</taxon>
        <taxon>Gammaproteobacteria</taxon>
        <taxon>Chromatiales</taxon>
        <taxon>Ectothiorhodospiraceae</taxon>
        <taxon>Thioalkalivibrio</taxon>
    </lineage>
</organism>
<evidence type="ECO:0000313" key="10">
    <source>
        <dbReference type="Proteomes" id="UP000064201"/>
    </source>
</evidence>
<feature type="transmembrane region" description="Helical" evidence="7">
    <location>
        <begin position="504"/>
        <end position="528"/>
    </location>
</feature>
<evidence type="ECO:0000256" key="1">
    <source>
        <dbReference type="ARBA" id="ARBA00004651"/>
    </source>
</evidence>
<comment type="similarity">
    <text evidence="2">Belongs to the UPF0126 family.</text>
</comment>
<gene>
    <name evidence="9" type="ORF">TVD_07680</name>
</gene>
<comment type="subcellular location">
    <subcellularLocation>
        <location evidence="1">Cell membrane</location>
        <topology evidence="1">Multi-pass membrane protein</topology>
    </subcellularLocation>
</comment>
<dbReference type="Pfam" id="PF00497">
    <property type="entry name" value="SBP_bac_3"/>
    <property type="match status" value="1"/>
</dbReference>
<protein>
    <recommendedName>
        <fullName evidence="8">Solute-binding protein family 3/N-terminal domain-containing protein</fullName>
    </recommendedName>
</protein>
<dbReference type="AlphaFoldDB" id="A0A0G3G229"/>
<evidence type="ECO:0000256" key="6">
    <source>
        <dbReference type="ARBA" id="ARBA00023136"/>
    </source>
</evidence>
<feature type="transmembrane region" description="Helical" evidence="7">
    <location>
        <begin position="446"/>
        <end position="467"/>
    </location>
</feature>
<evidence type="ECO:0000259" key="8">
    <source>
        <dbReference type="SMART" id="SM00062"/>
    </source>
</evidence>